<dbReference type="AlphaFoldDB" id="A0AAW1K7E2"/>
<evidence type="ECO:0000313" key="3">
    <source>
        <dbReference type="Proteomes" id="UP001443914"/>
    </source>
</evidence>
<dbReference type="Pfam" id="PF07250">
    <property type="entry name" value="Glyoxal_oxid_N"/>
    <property type="match status" value="1"/>
</dbReference>
<comment type="caution">
    <text evidence="2">The sequence shown here is derived from an EMBL/GenBank/DDBJ whole genome shotgun (WGS) entry which is preliminary data.</text>
</comment>
<keyword evidence="3" id="KW-1185">Reference proteome</keyword>
<dbReference type="Proteomes" id="UP001443914">
    <property type="component" value="Unassembled WGS sequence"/>
</dbReference>
<dbReference type="InterPro" id="IPR037293">
    <property type="entry name" value="Gal_Oxidase_central_sf"/>
</dbReference>
<name>A0AAW1K7E2_SAPOF</name>
<reference evidence="2" key="1">
    <citation type="submission" date="2024-03" db="EMBL/GenBank/DDBJ databases">
        <title>WGS assembly of Saponaria officinalis var. Norfolk2.</title>
        <authorList>
            <person name="Jenkins J."/>
            <person name="Shu S."/>
            <person name="Grimwood J."/>
            <person name="Barry K."/>
            <person name="Goodstein D."/>
            <person name="Schmutz J."/>
            <person name="Leebens-Mack J."/>
            <person name="Osbourn A."/>
        </authorList>
    </citation>
    <scope>NUCLEOTIDE SEQUENCE [LARGE SCALE GENOMIC DNA]</scope>
    <source>
        <strain evidence="2">JIC</strain>
    </source>
</reference>
<evidence type="ECO:0000259" key="1">
    <source>
        <dbReference type="Pfam" id="PF07250"/>
    </source>
</evidence>
<sequence length="266" mass="29598">MTKLFEFPFLSQTNVPYFENNLYPFVFLNVDGNLFIFANNRAILFDYQSNKVVRTYPTVPDGEPRNYPSTGSAVLLPLVDLELGEKVDTQVLVCGGTPTNSFWLALNKSQFISALDSCARIKINDPEPAWVIEKMPMSRTMGDMILLPNGKVLIINGAGSGCAGWELGRSPVLNPLIYDPNGVMGSRFNVMKPSKIPRMYHSSAILLRDGRILVGGSNPHEFYNFTNVLFPTELSMEAFSPPYLNSAYSKLRPAITDNAFSSVVFF</sequence>
<proteinExistence type="predicted"/>
<accession>A0AAW1K7E2</accession>
<dbReference type="Gene3D" id="2.130.10.80">
    <property type="entry name" value="Galactose oxidase/kelch, beta-propeller"/>
    <property type="match status" value="1"/>
</dbReference>
<protein>
    <recommendedName>
        <fullName evidence="1">Glyoxal oxidase N-terminal domain-containing protein</fullName>
    </recommendedName>
</protein>
<gene>
    <name evidence="2" type="ORF">RND81_06G063100</name>
</gene>
<dbReference type="InterPro" id="IPR009880">
    <property type="entry name" value="Glyoxal_oxidase_N"/>
</dbReference>
<dbReference type="InterPro" id="IPR011043">
    <property type="entry name" value="Gal_Oxase/kelch_b-propeller"/>
</dbReference>
<dbReference type="PANTHER" id="PTHR32208">
    <property type="entry name" value="SECRETED PROTEIN-RELATED"/>
    <property type="match status" value="1"/>
</dbReference>
<evidence type="ECO:0000313" key="2">
    <source>
        <dbReference type="EMBL" id="KAK9713980.1"/>
    </source>
</evidence>
<dbReference type="PANTHER" id="PTHR32208:SF62">
    <property type="entry name" value="OXIDASE, PUTATIVE, EXPRESSED-RELATED"/>
    <property type="match status" value="1"/>
</dbReference>
<dbReference type="SUPFAM" id="SSF50965">
    <property type="entry name" value="Galactose oxidase, central domain"/>
    <property type="match status" value="1"/>
</dbReference>
<organism evidence="2 3">
    <name type="scientific">Saponaria officinalis</name>
    <name type="common">Common soapwort</name>
    <name type="synonym">Lychnis saponaria</name>
    <dbReference type="NCBI Taxonomy" id="3572"/>
    <lineage>
        <taxon>Eukaryota</taxon>
        <taxon>Viridiplantae</taxon>
        <taxon>Streptophyta</taxon>
        <taxon>Embryophyta</taxon>
        <taxon>Tracheophyta</taxon>
        <taxon>Spermatophyta</taxon>
        <taxon>Magnoliopsida</taxon>
        <taxon>eudicotyledons</taxon>
        <taxon>Gunneridae</taxon>
        <taxon>Pentapetalae</taxon>
        <taxon>Caryophyllales</taxon>
        <taxon>Caryophyllaceae</taxon>
        <taxon>Caryophylleae</taxon>
        <taxon>Saponaria</taxon>
    </lineage>
</organism>
<dbReference type="EMBL" id="JBDFQZ010000006">
    <property type="protein sequence ID" value="KAK9713980.1"/>
    <property type="molecule type" value="Genomic_DNA"/>
</dbReference>
<feature type="domain" description="Glyoxal oxidase N-terminal" evidence="1">
    <location>
        <begin position="3"/>
        <end position="243"/>
    </location>
</feature>